<evidence type="ECO:0000313" key="3">
    <source>
        <dbReference type="Proteomes" id="UP000186601"/>
    </source>
</evidence>
<keyword evidence="1" id="KW-0812">Transmembrane</keyword>
<keyword evidence="1" id="KW-0472">Membrane</keyword>
<feature type="transmembrane region" description="Helical" evidence="1">
    <location>
        <begin position="6"/>
        <end position="24"/>
    </location>
</feature>
<evidence type="ECO:0000313" key="2">
    <source>
        <dbReference type="EMBL" id="PSR71711.1"/>
    </source>
</evidence>
<dbReference type="OrthoDB" id="2596179at2759"/>
<reference evidence="2 3" key="1">
    <citation type="submission" date="2018-02" db="EMBL/GenBank/DDBJ databases">
        <title>Genome sequence of the basidiomycete white-rot fungus Phlebia centrifuga.</title>
        <authorList>
            <person name="Granchi Z."/>
            <person name="Peng M."/>
            <person name="de Vries R.P."/>
            <person name="Hilden K."/>
            <person name="Makela M.R."/>
            <person name="Grigoriev I."/>
            <person name="Riley R."/>
        </authorList>
    </citation>
    <scope>NUCLEOTIDE SEQUENCE [LARGE SCALE GENOMIC DNA]</scope>
    <source>
        <strain evidence="2 3">FBCC195</strain>
    </source>
</reference>
<protein>
    <submittedName>
        <fullName evidence="2">Uncharacterized protein</fullName>
    </submittedName>
</protein>
<gene>
    <name evidence="2" type="ORF">PHLCEN_2v12415</name>
</gene>
<sequence length="126" mass="14427">MTTRYIPHIVYTLAITSLGAHLLYHRKEAEDQRAHYTARIALLEEVAGRLRAGKPVPERDFELIRKLAKEPGMDRATARGVEVNDNIEWREVLLGRKGDGSSEKWETQDWENGARRTILRATTLGF</sequence>
<keyword evidence="1" id="KW-1133">Transmembrane helix</keyword>
<dbReference type="Proteomes" id="UP000186601">
    <property type="component" value="Unassembled WGS sequence"/>
</dbReference>
<dbReference type="STRING" id="98765.A0A2R6NHE5"/>
<dbReference type="EMBL" id="MLYV02001247">
    <property type="protein sequence ID" value="PSR71711.1"/>
    <property type="molecule type" value="Genomic_DNA"/>
</dbReference>
<name>A0A2R6NHE5_9APHY</name>
<dbReference type="AlphaFoldDB" id="A0A2R6NHE5"/>
<organism evidence="2 3">
    <name type="scientific">Hermanssonia centrifuga</name>
    <dbReference type="NCBI Taxonomy" id="98765"/>
    <lineage>
        <taxon>Eukaryota</taxon>
        <taxon>Fungi</taxon>
        <taxon>Dikarya</taxon>
        <taxon>Basidiomycota</taxon>
        <taxon>Agaricomycotina</taxon>
        <taxon>Agaricomycetes</taxon>
        <taxon>Polyporales</taxon>
        <taxon>Meruliaceae</taxon>
        <taxon>Hermanssonia</taxon>
    </lineage>
</organism>
<keyword evidence="3" id="KW-1185">Reference proteome</keyword>
<proteinExistence type="predicted"/>
<comment type="caution">
    <text evidence="2">The sequence shown here is derived from an EMBL/GenBank/DDBJ whole genome shotgun (WGS) entry which is preliminary data.</text>
</comment>
<accession>A0A2R6NHE5</accession>
<evidence type="ECO:0000256" key="1">
    <source>
        <dbReference type="SAM" id="Phobius"/>
    </source>
</evidence>